<comment type="caution">
    <text evidence="2">The sequence shown here is derived from an EMBL/GenBank/DDBJ whole genome shotgun (WGS) entry which is preliminary data.</text>
</comment>
<evidence type="ECO:0000313" key="2">
    <source>
        <dbReference type="EMBL" id="TRZ39583.1"/>
    </source>
</evidence>
<dbReference type="Pfam" id="PF08241">
    <property type="entry name" value="Methyltransf_11"/>
    <property type="match status" value="1"/>
</dbReference>
<accession>A0A553SRG0</accession>
<dbReference type="EMBL" id="RIBP01000001">
    <property type="protein sequence ID" value="TRZ39583.1"/>
    <property type="molecule type" value="Genomic_DNA"/>
</dbReference>
<feature type="domain" description="Methyltransferase type 11" evidence="1">
    <location>
        <begin position="47"/>
        <end position="141"/>
    </location>
</feature>
<dbReference type="GO" id="GO:0008757">
    <property type="term" value="F:S-adenosylmethionine-dependent methyltransferase activity"/>
    <property type="evidence" value="ECO:0007669"/>
    <property type="project" value="InterPro"/>
</dbReference>
<protein>
    <submittedName>
        <fullName evidence="2">Class I SAM-dependent methyltransferase</fullName>
    </submittedName>
</protein>
<evidence type="ECO:0000259" key="1">
    <source>
        <dbReference type="Pfam" id="PF08241"/>
    </source>
</evidence>
<dbReference type="GO" id="GO:0032259">
    <property type="term" value="P:methylation"/>
    <property type="evidence" value="ECO:0007669"/>
    <property type="project" value="UniProtKB-KW"/>
</dbReference>
<dbReference type="InterPro" id="IPR029063">
    <property type="entry name" value="SAM-dependent_MTases_sf"/>
</dbReference>
<dbReference type="AlphaFoldDB" id="A0A553SRG0"/>
<dbReference type="CDD" id="cd02440">
    <property type="entry name" value="AdoMet_MTases"/>
    <property type="match status" value="1"/>
</dbReference>
<dbReference type="SUPFAM" id="SSF53335">
    <property type="entry name" value="S-adenosyl-L-methionine-dependent methyltransferases"/>
    <property type="match status" value="1"/>
</dbReference>
<reference evidence="3" key="1">
    <citation type="submission" date="2018-10" db="EMBL/GenBank/DDBJ databases">
        <title>FDA dAtabase for Regulatory Grade micrObial Sequences (FDA-ARGOS): Supporting development and validation of Infectious Disease Dx tests.</title>
        <authorList>
            <person name="Minogue T."/>
            <person name="Wolcott M."/>
            <person name="Wasieloski L."/>
            <person name="Aguilar W."/>
            <person name="Moore D."/>
            <person name="Tallon L."/>
            <person name="Sadzewicz L."/>
            <person name="Sengamalay N."/>
            <person name="Ott S."/>
            <person name="Godinez A."/>
            <person name="Nagaraj S."/>
            <person name="Vavikolanu K."/>
            <person name="Vyas G."/>
            <person name="Nadendla S."/>
            <person name="George J."/>
            <person name="Sichtig H."/>
        </authorList>
    </citation>
    <scope>NUCLEOTIDE SEQUENCE [LARGE SCALE GENOMIC DNA]</scope>
    <source>
        <strain evidence="3">FDAARGOS_343</strain>
    </source>
</reference>
<keyword evidence="2" id="KW-0808">Transferase</keyword>
<dbReference type="RefSeq" id="WP_185763018.1">
    <property type="nucleotide sequence ID" value="NZ_RIBP01000001.1"/>
</dbReference>
<organism evidence="2 3">
    <name type="scientific">Niallia circulans</name>
    <name type="common">Bacillus circulans</name>
    <dbReference type="NCBI Taxonomy" id="1397"/>
    <lineage>
        <taxon>Bacteria</taxon>
        <taxon>Bacillati</taxon>
        <taxon>Bacillota</taxon>
        <taxon>Bacilli</taxon>
        <taxon>Bacillales</taxon>
        <taxon>Bacillaceae</taxon>
        <taxon>Niallia</taxon>
    </lineage>
</organism>
<dbReference type="PANTHER" id="PTHR43861">
    <property type="entry name" value="TRANS-ACONITATE 2-METHYLTRANSFERASE-RELATED"/>
    <property type="match status" value="1"/>
</dbReference>
<dbReference type="InterPro" id="IPR013216">
    <property type="entry name" value="Methyltransf_11"/>
</dbReference>
<evidence type="ECO:0000313" key="3">
    <source>
        <dbReference type="Proteomes" id="UP000319837"/>
    </source>
</evidence>
<proteinExistence type="predicted"/>
<sequence length="250" mass="28806">MKQNMYDNPNFFKIYTTLRESEITANDFIEQPAIKSLIPCLKGKAVLDLGCGDGHFSKYCIENGAKNVIGVDISKNMIERAKKLYQANNIEFMCLPMEDLGLTNQKFDLIISSLSIHYVEDYPSLIQKINCLLNNSGEFIFSTLHPIATARKGTDHWIKNEDGHTLHWAIDNYQEVGIRKHDWFGEYSVVIYHRTISTLVNTLIEHGFSLDRMIEPESTLTGIEKMPELINEKRRPSFIIIKSRKQNNIY</sequence>
<gene>
    <name evidence="2" type="ORF">CEQ21_01025</name>
</gene>
<name>A0A553SRG0_NIACI</name>
<keyword evidence="2" id="KW-0489">Methyltransferase</keyword>
<dbReference type="Proteomes" id="UP000319837">
    <property type="component" value="Unassembled WGS sequence"/>
</dbReference>
<dbReference type="Gene3D" id="3.40.50.150">
    <property type="entry name" value="Vaccinia Virus protein VP39"/>
    <property type="match status" value="1"/>
</dbReference>